<keyword evidence="3" id="KW-1185">Reference proteome</keyword>
<proteinExistence type="predicted"/>
<feature type="compositionally biased region" description="Basic and acidic residues" evidence="1">
    <location>
        <begin position="169"/>
        <end position="183"/>
    </location>
</feature>
<accession>A0ABV5PGS0</accession>
<gene>
    <name evidence="2" type="ORF">ACFFTU_20835</name>
</gene>
<dbReference type="Proteomes" id="UP001589718">
    <property type="component" value="Unassembled WGS sequence"/>
</dbReference>
<evidence type="ECO:0000313" key="2">
    <source>
        <dbReference type="EMBL" id="MFB9522397.1"/>
    </source>
</evidence>
<evidence type="ECO:0000313" key="3">
    <source>
        <dbReference type="Proteomes" id="UP001589718"/>
    </source>
</evidence>
<organism evidence="2 3">
    <name type="scientific">Streptomyces cremeus</name>
    <dbReference type="NCBI Taxonomy" id="66881"/>
    <lineage>
        <taxon>Bacteria</taxon>
        <taxon>Bacillati</taxon>
        <taxon>Actinomycetota</taxon>
        <taxon>Actinomycetes</taxon>
        <taxon>Kitasatosporales</taxon>
        <taxon>Streptomycetaceae</taxon>
        <taxon>Streptomyces</taxon>
    </lineage>
</organism>
<name>A0ABV5PGS0_STRCM</name>
<protein>
    <submittedName>
        <fullName evidence="2">Uncharacterized protein</fullName>
    </submittedName>
</protein>
<dbReference type="RefSeq" id="WP_345229106.1">
    <property type="nucleotide sequence ID" value="NZ_BAAAXE010000015.1"/>
</dbReference>
<reference evidence="2 3" key="1">
    <citation type="submission" date="2024-09" db="EMBL/GenBank/DDBJ databases">
        <authorList>
            <person name="Sun Q."/>
            <person name="Mori K."/>
        </authorList>
    </citation>
    <scope>NUCLEOTIDE SEQUENCE [LARGE SCALE GENOMIC DNA]</scope>
    <source>
        <strain evidence="2 3">JCM 4362</strain>
    </source>
</reference>
<feature type="region of interest" description="Disordered" evidence="1">
    <location>
        <begin position="142"/>
        <end position="191"/>
    </location>
</feature>
<dbReference type="EMBL" id="JBHMCR010000009">
    <property type="protein sequence ID" value="MFB9522397.1"/>
    <property type="molecule type" value="Genomic_DNA"/>
</dbReference>
<comment type="caution">
    <text evidence="2">The sequence shown here is derived from an EMBL/GenBank/DDBJ whole genome shotgun (WGS) entry which is preliminary data.</text>
</comment>
<evidence type="ECO:0000256" key="1">
    <source>
        <dbReference type="SAM" id="MobiDB-lite"/>
    </source>
</evidence>
<sequence>MADPDAMEAVHRALAEHTEADEYRSGRPGPPVVLEVFAYCRFAARQFVERCDDAVRRLRPADSVALEPVALLQQFTVRTGWTGPCYATSAPAAGGATALGLGLGLVESGRVASAYVCEVLRDDETGAFWALATRLRPHPAGTDELVDASPEAPAGVPPDVWARSALAGARREQRSARADRPERLSAAPPLR</sequence>